<name>A0ABW9GV81_9GAMM</name>
<sequence>MKFLLPDLIFGLMLYFFVRSVFPRSIAIALSLAIYFAASSISDIKQEHSGVPLVAQDIVFAGQGVSLYEYMSRSLILTLVVLVLVFCWAIVAIFRGKKEKYTFRRLTLACILPFFVLCKAYGIGYVNEVVEKGISFLGYNFIDYNYASNIHENGFLLHLYQTSENIRAPQAGVHGFYKEKESVNGLRYEGENQDVLFILCEACFTSQDSAFVTPMSKLHTLGFSQVTMLSPVYGGGTSEAYSPAYHPELCLVSIIKLMLAYIEIMQKL</sequence>
<dbReference type="RefSeq" id="WP_408790244.1">
    <property type="nucleotide sequence ID" value="NZ_JBGXBU010000004.1"/>
</dbReference>
<feature type="transmembrane region" description="Helical" evidence="1">
    <location>
        <begin position="74"/>
        <end position="94"/>
    </location>
</feature>
<proteinExistence type="predicted"/>
<keyword evidence="3" id="KW-1185">Reference proteome</keyword>
<feature type="transmembrane region" description="Helical" evidence="1">
    <location>
        <begin position="106"/>
        <end position="126"/>
    </location>
</feature>
<dbReference type="GeneID" id="97220727"/>
<keyword evidence="1" id="KW-1133">Transmembrane helix</keyword>
<keyword evidence="1" id="KW-0812">Transmembrane</keyword>
<protein>
    <recommendedName>
        <fullName evidence="4">Sulfatase N-terminal domain-containing protein</fullName>
    </recommendedName>
</protein>
<evidence type="ECO:0000313" key="2">
    <source>
        <dbReference type="EMBL" id="MFM4893481.1"/>
    </source>
</evidence>
<accession>A0ABW9GV81</accession>
<organism evidence="2 3">
    <name type="scientific">Aeromonas bivalvium</name>
    <dbReference type="NCBI Taxonomy" id="440079"/>
    <lineage>
        <taxon>Bacteria</taxon>
        <taxon>Pseudomonadati</taxon>
        <taxon>Pseudomonadota</taxon>
        <taxon>Gammaproteobacteria</taxon>
        <taxon>Aeromonadales</taxon>
        <taxon>Aeromonadaceae</taxon>
        <taxon>Aeromonas</taxon>
    </lineage>
</organism>
<reference evidence="2 3" key="1">
    <citation type="submission" date="2024-09" db="EMBL/GenBank/DDBJ databases">
        <title>Aeromonas strains Genome sequencing and assembly.</title>
        <authorList>
            <person name="Hu X."/>
            <person name="Tang B."/>
        </authorList>
    </citation>
    <scope>NUCLEOTIDE SEQUENCE [LARGE SCALE GENOMIC DNA]</scope>
    <source>
        <strain evidence="2 3">NB23SCDHY001</strain>
    </source>
</reference>
<comment type="caution">
    <text evidence="2">The sequence shown here is derived from an EMBL/GenBank/DDBJ whole genome shotgun (WGS) entry which is preliminary data.</text>
</comment>
<gene>
    <name evidence="2" type="ORF">ACEUDJ_11470</name>
</gene>
<evidence type="ECO:0000256" key="1">
    <source>
        <dbReference type="SAM" id="Phobius"/>
    </source>
</evidence>
<dbReference type="Proteomes" id="UP001630969">
    <property type="component" value="Unassembled WGS sequence"/>
</dbReference>
<evidence type="ECO:0008006" key="4">
    <source>
        <dbReference type="Google" id="ProtNLM"/>
    </source>
</evidence>
<dbReference type="EMBL" id="JBGXBU010000004">
    <property type="protein sequence ID" value="MFM4893481.1"/>
    <property type="molecule type" value="Genomic_DNA"/>
</dbReference>
<evidence type="ECO:0000313" key="3">
    <source>
        <dbReference type="Proteomes" id="UP001630969"/>
    </source>
</evidence>
<feature type="transmembrane region" description="Helical" evidence="1">
    <location>
        <begin position="12"/>
        <end position="38"/>
    </location>
</feature>
<keyword evidence="1" id="KW-0472">Membrane</keyword>